<dbReference type="Pfam" id="PF03795">
    <property type="entry name" value="YCII"/>
    <property type="match status" value="1"/>
</dbReference>
<dbReference type="AlphaFoldDB" id="A0A2N5XPC7"/>
<comment type="caution">
    <text evidence="3">The sequence shown here is derived from an EMBL/GenBank/DDBJ whole genome shotgun (WGS) entry which is preliminary data.</text>
</comment>
<reference evidence="3 4" key="1">
    <citation type="submission" date="2018-01" db="EMBL/GenBank/DDBJ databases">
        <title>The draft genome sequence of Cohaesibacter sp. H1304.</title>
        <authorList>
            <person name="Wang N.-N."/>
            <person name="Du Z.-J."/>
        </authorList>
    </citation>
    <scope>NUCLEOTIDE SEQUENCE [LARGE SCALE GENOMIC DNA]</scope>
    <source>
        <strain evidence="3 4">H1304</strain>
    </source>
</reference>
<name>A0A2N5XPC7_9HYPH</name>
<dbReference type="PANTHER" id="PTHR33606">
    <property type="entry name" value="PROTEIN YCII"/>
    <property type="match status" value="1"/>
</dbReference>
<accession>A0A2N5XPC7</accession>
<dbReference type="EMBL" id="PKUQ01000031">
    <property type="protein sequence ID" value="PLW76287.1"/>
    <property type="molecule type" value="Genomic_DNA"/>
</dbReference>
<dbReference type="SUPFAM" id="SSF54909">
    <property type="entry name" value="Dimeric alpha+beta barrel"/>
    <property type="match status" value="1"/>
</dbReference>
<dbReference type="InterPro" id="IPR051807">
    <property type="entry name" value="Sec-metab_biosynth-assoc"/>
</dbReference>
<dbReference type="InterPro" id="IPR011008">
    <property type="entry name" value="Dimeric_a/b-barrel"/>
</dbReference>
<evidence type="ECO:0000313" key="4">
    <source>
        <dbReference type="Proteomes" id="UP000234881"/>
    </source>
</evidence>
<protein>
    <recommendedName>
        <fullName evidence="2">YCII-related domain-containing protein</fullName>
    </recommendedName>
</protein>
<gene>
    <name evidence="3" type="ORF">C0081_15440</name>
</gene>
<keyword evidence="4" id="KW-1185">Reference proteome</keyword>
<dbReference type="Proteomes" id="UP000234881">
    <property type="component" value="Unassembled WGS sequence"/>
</dbReference>
<evidence type="ECO:0000256" key="1">
    <source>
        <dbReference type="ARBA" id="ARBA00007689"/>
    </source>
</evidence>
<dbReference type="OrthoDB" id="2293521at2"/>
<sequence length="94" mass="10071">MHFIFTAHDKAGALEIRLANRDDHVAFLKDNAATIKVAGPLLSDDGQMIGSSLICEAEDKAALEAVMATDPYAKAGLFESSSIVPWKWVIGAPE</sequence>
<dbReference type="Gene3D" id="3.30.70.1060">
    <property type="entry name" value="Dimeric alpha+beta barrel"/>
    <property type="match status" value="1"/>
</dbReference>
<feature type="domain" description="YCII-related" evidence="2">
    <location>
        <begin position="1"/>
        <end position="87"/>
    </location>
</feature>
<proteinExistence type="inferred from homology"/>
<dbReference type="InterPro" id="IPR005545">
    <property type="entry name" value="YCII"/>
</dbReference>
<dbReference type="PANTHER" id="PTHR33606:SF3">
    <property type="entry name" value="PROTEIN YCII"/>
    <property type="match status" value="1"/>
</dbReference>
<organism evidence="3 4">
    <name type="scientific">Cohaesibacter celericrescens</name>
    <dbReference type="NCBI Taxonomy" id="2067669"/>
    <lineage>
        <taxon>Bacteria</taxon>
        <taxon>Pseudomonadati</taxon>
        <taxon>Pseudomonadota</taxon>
        <taxon>Alphaproteobacteria</taxon>
        <taxon>Hyphomicrobiales</taxon>
        <taxon>Cohaesibacteraceae</taxon>
    </lineage>
</organism>
<comment type="similarity">
    <text evidence="1">Belongs to the YciI family.</text>
</comment>
<evidence type="ECO:0000259" key="2">
    <source>
        <dbReference type="Pfam" id="PF03795"/>
    </source>
</evidence>
<dbReference type="RefSeq" id="WP_101534721.1">
    <property type="nucleotide sequence ID" value="NZ_JBFHIU010000010.1"/>
</dbReference>
<evidence type="ECO:0000313" key="3">
    <source>
        <dbReference type="EMBL" id="PLW76287.1"/>
    </source>
</evidence>